<keyword evidence="1" id="KW-0472">Membrane</keyword>
<dbReference type="WormBase" id="T01B10.5">
    <property type="protein sequence ID" value="CE35754"/>
    <property type="gene ID" value="WBGene00020137"/>
</dbReference>
<dbReference type="EMBL" id="BX284606">
    <property type="protein sequence ID" value="CCD69599.1"/>
    <property type="molecule type" value="Genomic_DNA"/>
</dbReference>
<sequence length="215" mass="24622">MSGNENKCSKTIAKNLLFFAVLLIEFLVIIPTVVFTFLNVFEYDETRYKTYHPELSGIVGFHFLLPIFVYQILWLLSNIGSAVTVHTNTPYIFFFTLLVPIFGLIVSIVILVPSVEHVITQNFDVNGYFMGFVCTLFVFVIAMILFTISRFATLRKLMKKNVVQNTAEKSAEDPQQEHCAPALKRMKDPDEISTTFSRRSTMSMNDELYIPPPRI</sequence>
<dbReference type="AGR" id="WB:WBGene00020137"/>
<dbReference type="GeneID" id="187935"/>
<reference evidence="2 3" key="1">
    <citation type="journal article" date="1998" name="Science">
        <title>Genome sequence of the nematode C. elegans: a platform for investigating biology.</title>
        <authorList>
            <consortium name="The C. elegans sequencing consortium"/>
            <person name="Sulson J.E."/>
            <person name="Waterston R."/>
        </authorList>
    </citation>
    <scope>NUCLEOTIDE SEQUENCE [LARGE SCALE GENOMIC DNA]</scope>
    <source>
        <strain evidence="2 3">Bristol N2</strain>
    </source>
</reference>
<evidence type="ECO:0000313" key="3">
    <source>
        <dbReference type="Proteomes" id="UP000001940"/>
    </source>
</evidence>
<dbReference type="PaxDb" id="6239-T01B10.5"/>
<dbReference type="Proteomes" id="UP000001940">
    <property type="component" value="Chromosome X"/>
</dbReference>
<keyword evidence="1 2" id="KW-0812">Transmembrane</keyword>
<evidence type="ECO:0000313" key="4">
    <source>
        <dbReference type="WormBase" id="T01B10.5"/>
    </source>
</evidence>
<gene>
    <name evidence="2" type="ORF">CELE_T01B10.5</name>
    <name evidence="2 4" type="ORF">T01B10.5</name>
</gene>
<dbReference type="Bgee" id="WBGene00020137">
    <property type="expression patterns" value="Expressed in pharyngeal muscle cell (C elegans) and 3 other cell types or tissues"/>
</dbReference>
<keyword evidence="1" id="KW-1133">Transmembrane helix</keyword>
<evidence type="ECO:0000256" key="1">
    <source>
        <dbReference type="SAM" id="Phobius"/>
    </source>
</evidence>
<feature type="transmembrane region" description="Helical" evidence="1">
    <location>
        <begin position="58"/>
        <end position="79"/>
    </location>
</feature>
<dbReference type="FunCoup" id="O02152">
    <property type="interactions" value="161"/>
</dbReference>
<dbReference type="InParanoid" id="O02152"/>
<evidence type="ECO:0000313" key="2">
    <source>
        <dbReference type="EMBL" id="CCD69599.1"/>
    </source>
</evidence>
<dbReference type="HOGENOM" id="CLU_1278631_0_0_1"/>
<dbReference type="RefSeq" id="NP_509440.2">
    <property type="nucleotide sequence ID" value="NM_077039.2"/>
</dbReference>
<organism evidence="2 3">
    <name type="scientific">Caenorhabditis elegans</name>
    <dbReference type="NCBI Taxonomy" id="6239"/>
    <lineage>
        <taxon>Eukaryota</taxon>
        <taxon>Metazoa</taxon>
        <taxon>Ecdysozoa</taxon>
        <taxon>Nematoda</taxon>
        <taxon>Chromadorea</taxon>
        <taxon>Rhabditida</taxon>
        <taxon>Rhabditina</taxon>
        <taxon>Rhabditomorpha</taxon>
        <taxon>Rhabditoidea</taxon>
        <taxon>Rhabditidae</taxon>
        <taxon>Peloderinae</taxon>
        <taxon>Caenorhabditis</taxon>
    </lineage>
</organism>
<dbReference type="CTD" id="187935"/>
<dbReference type="KEGG" id="cel:CELE_T01B10.5"/>
<dbReference type="PIR" id="A89592">
    <property type="entry name" value="A89592"/>
</dbReference>
<dbReference type="eggNOG" id="ENOG502TGHD">
    <property type="taxonomic scope" value="Eukaryota"/>
</dbReference>
<proteinExistence type="predicted"/>
<feature type="transmembrane region" description="Helical" evidence="1">
    <location>
        <begin position="127"/>
        <end position="148"/>
    </location>
</feature>
<accession>O02152</accession>
<feature type="transmembrane region" description="Helical" evidence="1">
    <location>
        <begin position="91"/>
        <end position="115"/>
    </location>
</feature>
<dbReference type="OrthoDB" id="5847948at2759"/>
<dbReference type="AlphaFoldDB" id="O02152"/>
<keyword evidence="3" id="KW-1185">Reference proteome</keyword>
<protein>
    <submittedName>
        <fullName evidence="2">Transmembrane protein</fullName>
    </submittedName>
</protein>
<dbReference type="SMR" id="O02152"/>
<name>O02152_CAEEL</name>
<dbReference type="OMA" id="RSTMSMN"/>
<feature type="transmembrane region" description="Helical" evidence="1">
    <location>
        <begin position="16"/>
        <end position="38"/>
    </location>
</feature>
<dbReference type="UCSC" id="T01B10.5">
    <property type="organism name" value="c. elegans"/>
</dbReference>